<dbReference type="InterPro" id="IPR036928">
    <property type="entry name" value="AS_sf"/>
</dbReference>
<gene>
    <name evidence="8" type="ORF">NKR23_g6411</name>
</gene>
<dbReference type="Gene3D" id="3.90.1300.10">
    <property type="entry name" value="Amidase signature (AS) domain"/>
    <property type="match status" value="1"/>
</dbReference>
<organism evidence="8 9">
    <name type="scientific">Pleurostoma richardsiae</name>
    <dbReference type="NCBI Taxonomy" id="41990"/>
    <lineage>
        <taxon>Eukaryota</taxon>
        <taxon>Fungi</taxon>
        <taxon>Dikarya</taxon>
        <taxon>Ascomycota</taxon>
        <taxon>Pezizomycotina</taxon>
        <taxon>Sordariomycetes</taxon>
        <taxon>Sordariomycetidae</taxon>
        <taxon>Calosphaeriales</taxon>
        <taxon>Pleurostomataceae</taxon>
        <taxon>Pleurostoma</taxon>
    </lineage>
</organism>
<protein>
    <recommendedName>
        <fullName evidence="3">amidase</fullName>
        <ecNumber evidence="3">3.5.1.4</ecNumber>
    </recommendedName>
</protein>
<feature type="active site" description="Charge relay system" evidence="5">
    <location>
        <position position="144"/>
    </location>
</feature>
<reference evidence="8" key="1">
    <citation type="submission" date="2022-07" db="EMBL/GenBank/DDBJ databases">
        <title>Fungi with potential for degradation of polypropylene.</title>
        <authorList>
            <person name="Gostincar C."/>
        </authorList>
    </citation>
    <scope>NUCLEOTIDE SEQUENCE</scope>
    <source>
        <strain evidence="8">EXF-13308</strain>
    </source>
</reference>
<evidence type="ECO:0000256" key="3">
    <source>
        <dbReference type="ARBA" id="ARBA00012922"/>
    </source>
</evidence>
<evidence type="ECO:0000313" key="8">
    <source>
        <dbReference type="EMBL" id="KAJ9143676.1"/>
    </source>
</evidence>
<dbReference type="PANTHER" id="PTHR46072:SF3">
    <property type="entry name" value="AMIDASE"/>
    <property type="match status" value="1"/>
</dbReference>
<feature type="active site" description="Charge relay system" evidence="5">
    <location>
        <position position="219"/>
    </location>
</feature>
<proteinExistence type="inferred from homology"/>
<keyword evidence="4 8" id="KW-0378">Hydrolase</keyword>
<keyword evidence="9" id="KW-1185">Reference proteome</keyword>
<comment type="caution">
    <text evidence="8">The sequence shown here is derived from an EMBL/GenBank/DDBJ whole genome shotgun (WGS) entry which is preliminary data.</text>
</comment>
<name>A0AA38RDY5_9PEZI</name>
<comment type="catalytic activity">
    <reaction evidence="1">
        <text>a monocarboxylic acid amide + H2O = a monocarboxylate + NH4(+)</text>
        <dbReference type="Rhea" id="RHEA:12020"/>
        <dbReference type="ChEBI" id="CHEBI:15377"/>
        <dbReference type="ChEBI" id="CHEBI:28938"/>
        <dbReference type="ChEBI" id="CHEBI:35757"/>
        <dbReference type="ChEBI" id="CHEBI:83628"/>
        <dbReference type="EC" id="3.5.1.4"/>
    </reaction>
</comment>
<dbReference type="Proteomes" id="UP001174694">
    <property type="component" value="Unassembled WGS sequence"/>
</dbReference>
<evidence type="ECO:0000256" key="1">
    <source>
        <dbReference type="ARBA" id="ARBA00001311"/>
    </source>
</evidence>
<comment type="similarity">
    <text evidence="2">Belongs to the amidase family.</text>
</comment>
<evidence type="ECO:0000256" key="6">
    <source>
        <dbReference type="PIRSR" id="PIRSR001221-2"/>
    </source>
</evidence>
<feature type="domain" description="Amidase" evidence="7">
    <location>
        <begin position="89"/>
        <end position="526"/>
    </location>
</feature>
<evidence type="ECO:0000256" key="5">
    <source>
        <dbReference type="PIRSR" id="PIRSR001221-1"/>
    </source>
</evidence>
<dbReference type="InterPro" id="IPR020556">
    <property type="entry name" value="Amidase_CS"/>
</dbReference>
<dbReference type="AlphaFoldDB" id="A0AA38RDY5"/>
<evidence type="ECO:0000259" key="7">
    <source>
        <dbReference type="Pfam" id="PF01425"/>
    </source>
</evidence>
<dbReference type="InterPro" id="IPR023631">
    <property type="entry name" value="Amidase_dom"/>
</dbReference>
<evidence type="ECO:0000313" key="9">
    <source>
        <dbReference type="Proteomes" id="UP001174694"/>
    </source>
</evidence>
<feature type="active site" description="Acyl-ester intermediate" evidence="5">
    <location>
        <position position="243"/>
    </location>
</feature>
<feature type="binding site" evidence="6">
    <location>
        <begin position="240"/>
        <end position="243"/>
    </location>
    <ligand>
        <name>substrate</name>
    </ligand>
</feature>
<feature type="binding site" evidence="6">
    <location>
        <position position="193"/>
    </location>
    <ligand>
        <name>substrate</name>
    </ligand>
</feature>
<evidence type="ECO:0000256" key="2">
    <source>
        <dbReference type="ARBA" id="ARBA00009199"/>
    </source>
</evidence>
<accession>A0AA38RDY5</accession>
<dbReference type="PIRSF" id="PIRSF001221">
    <property type="entry name" value="Amidase_fungi"/>
    <property type="match status" value="1"/>
</dbReference>
<dbReference type="EC" id="3.5.1.4" evidence="3"/>
<feature type="binding site" evidence="6">
    <location>
        <position position="219"/>
    </location>
    <ligand>
        <name>substrate</name>
    </ligand>
</feature>
<dbReference type="Pfam" id="PF01425">
    <property type="entry name" value="Amidase"/>
    <property type="match status" value="1"/>
</dbReference>
<dbReference type="EMBL" id="JANBVO010000018">
    <property type="protein sequence ID" value="KAJ9143676.1"/>
    <property type="molecule type" value="Genomic_DNA"/>
</dbReference>
<dbReference type="PANTHER" id="PTHR46072">
    <property type="entry name" value="AMIDASE-RELATED-RELATED"/>
    <property type="match status" value="1"/>
</dbReference>
<dbReference type="GO" id="GO:0004040">
    <property type="term" value="F:amidase activity"/>
    <property type="evidence" value="ECO:0007669"/>
    <property type="project" value="UniProtKB-EC"/>
</dbReference>
<sequence length="537" mass="58057">MATSVSDWQSRAAEKRLRCEEAIPKAWKLPADVLEQLQKPLESSKNNLIALDIPRRSGILTEKELQITETFDVSTLLKKLAAGDLSALEVTVAFSKRAAIAQQVTCCLTETFFEEAQERARRLDERRERGEPLGPLHGLPISLKDPFQVIGTQATIGLVAYLDRISTTNAALVDILLELGAVLYVKTNVPQTMMTADSHNYVFGRTLNPWNTMLGAGGSSGGEGALVAFRGSPLGVGTDIAGSIRIPALCCGTYGFKPTASRIPYGGQQGCANPEACGIFVKAVIDAQPALYDSTALDIPWRSVEIAPKTKLRFGVLAEDSVFPLHPPVKKALAEAVQRLREQGHEIVQLLPEEGQVAEATKVSWRLFGLDNTASRVVASGGEPPIPSRLAIDSQVESLGWMADPAYNALDGLGKLAASNLARAAIIDSWRKVWGQHKIDAVIAPSAQNTAVEHDAYGLPPYTNFVNLLDYPSCVIPYMKASDVPSSELFEVKPGQVAPPYNPEVLNDAPCSVQVFTSRMRDEECLAVAKIVVDCLK</sequence>
<dbReference type="SUPFAM" id="SSF75304">
    <property type="entry name" value="Amidase signature (AS) enzymes"/>
    <property type="match status" value="1"/>
</dbReference>
<dbReference type="PROSITE" id="PS00571">
    <property type="entry name" value="AMIDASES"/>
    <property type="match status" value="1"/>
</dbReference>
<evidence type="ECO:0000256" key="4">
    <source>
        <dbReference type="ARBA" id="ARBA00022801"/>
    </source>
</evidence>